<organism evidence="1 2">
    <name type="scientific">Propylenella binzhouense</name>
    <dbReference type="NCBI Taxonomy" id="2555902"/>
    <lineage>
        <taxon>Bacteria</taxon>
        <taxon>Pseudomonadati</taxon>
        <taxon>Pseudomonadota</taxon>
        <taxon>Alphaproteobacteria</taxon>
        <taxon>Hyphomicrobiales</taxon>
        <taxon>Propylenellaceae</taxon>
        <taxon>Propylenella</taxon>
    </lineage>
</organism>
<evidence type="ECO:0000313" key="2">
    <source>
        <dbReference type="Proteomes" id="UP000773614"/>
    </source>
</evidence>
<comment type="caution">
    <text evidence="1">The sequence shown here is derived from an EMBL/GenBank/DDBJ whole genome shotgun (WGS) entry which is preliminary data.</text>
</comment>
<sequence>MIAMSIGHGLDCIRASRMSVAHAFHDEFSLGAGGAVANVPELEAAIVRGLEHARHGRPYLIDATVKPGYLNPPPSRGKG</sequence>
<dbReference type="Proteomes" id="UP000773614">
    <property type="component" value="Unassembled WGS sequence"/>
</dbReference>
<evidence type="ECO:0000313" key="1">
    <source>
        <dbReference type="EMBL" id="MYZ46593.1"/>
    </source>
</evidence>
<dbReference type="RefSeq" id="WP_161138942.1">
    <property type="nucleotide sequence ID" value="NZ_SPKJ01000004.1"/>
</dbReference>
<dbReference type="AlphaFoldDB" id="A0A964WS47"/>
<accession>A0A964WS47</accession>
<protein>
    <submittedName>
        <fullName evidence="1">Uncharacterized protein</fullName>
    </submittedName>
</protein>
<dbReference type="EMBL" id="SPKJ01000004">
    <property type="protein sequence ID" value="MYZ46593.1"/>
    <property type="molecule type" value="Genomic_DNA"/>
</dbReference>
<gene>
    <name evidence="1" type="ORF">E4O86_02510</name>
</gene>
<name>A0A964WS47_9HYPH</name>
<proteinExistence type="predicted"/>
<keyword evidence="2" id="KW-1185">Reference proteome</keyword>
<reference evidence="1" key="1">
    <citation type="submission" date="2019-03" db="EMBL/GenBank/DDBJ databases">
        <title>Afifella sp. nov., isolated from activated sludge.</title>
        <authorList>
            <person name="Li Q."/>
            <person name="Liu Y."/>
        </authorList>
    </citation>
    <scope>NUCLEOTIDE SEQUENCE</scope>
    <source>
        <strain evidence="1">L72</strain>
    </source>
</reference>